<sequence length="66" mass="8281">MSRYNLFQVPSFNPERTWADTWHLWTVMVPRRSITGRLLWGKVWRRHDGRRWIYKKFVEYEPDDLV</sequence>
<keyword evidence="2" id="KW-1185">Reference proteome</keyword>
<protein>
    <submittedName>
        <fullName evidence="1">Uncharacterized protein</fullName>
    </submittedName>
</protein>
<accession>A0ABU8BFJ4</accession>
<name>A0ABU8BFJ4_9BRAD</name>
<dbReference type="RefSeq" id="WP_334483357.1">
    <property type="nucleotide sequence ID" value="NZ_JAZHRV010000001.1"/>
</dbReference>
<dbReference type="Proteomes" id="UP001364224">
    <property type="component" value="Unassembled WGS sequence"/>
</dbReference>
<evidence type="ECO:0000313" key="2">
    <source>
        <dbReference type="Proteomes" id="UP001364224"/>
    </source>
</evidence>
<proteinExistence type="predicted"/>
<comment type="caution">
    <text evidence="1">The sequence shown here is derived from an EMBL/GenBank/DDBJ whole genome shotgun (WGS) entry which is preliminary data.</text>
</comment>
<reference evidence="1 2" key="1">
    <citation type="submission" date="2024-02" db="EMBL/GenBank/DDBJ databases">
        <title>Adaptive strategies in a cosmopolitan and abundant soil bacterium.</title>
        <authorList>
            <person name="Carini P."/>
        </authorList>
    </citation>
    <scope>NUCLEOTIDE SEQUENCE [LARGE SCALE GENOMIC DNA]</scope>
    <source>
        <strain evidence="1 2">AZCC 1608</strain>
    </source>
</reference>
<evidence type="ECO:0000313" key="1">
    <source>
        <dbReference type="EMBL" id="MEH2557321.1"/>
    </source>
</evidence>
<dbReference type="EMBL" id="JAZHRV010000001">
    <property type="protein sequence ID" value="MEH2557321.1"/>
    <property type="molecule type" value="Genomic_DNA"/>
</dbReference>
<organism evidence="1 2">
    <name type="scientific">Bradyrhizobium algeriense</name>
    <dbReference type="NCBI Taxonomy" id="634784"/>
    <lineage>
        <taxon>Bacteria</taxon>
        <taxon>Pseudomonadati</taxon>
        <taxon>Pseudomonadota</taxon>
        <taxon>Alphaproteobacteria</taxon>
        <taxon>Hyphomicrobiales</taxon>
        <taxon>Nitrobacteraceae</taxon>
        <taxon>Bradyrhizobium</taxon>
    </lineage>
</organism>
<gene>
    <name evidence="1" type="ORF">V1286_004850</name>
</gene>